<evidence type="ECO:0000256" key="7">
    <source>
        <dbReference type="RuleBase" id="RU363107"/>
    </source>
</evidence>
<dbReference type="AlphaFoldDB" id="A0A314YH25"/>
<dbReference type="Proteomes" id="UP000250321">
    <property type="component" value="Unassembled WGS sequence"/>
</dbReference>
<reference evidence="8 9" key="1">
    <citation type="submission" date="2018-02" db="EMBL/GenBank/DDBJ databases">
        <title>Draft genome of wild Prunus yedoensis var. nudiflora.</title>
        <authorList>
            <person name="Baek S."/>
            <person name="Kim J.-H."/>
            <person name="Choi K."/>
            <person name="Kim G.-B."/>
            <person name="Cho A."/>
            <person name="Jang H."/>
            <person name="Shin C.-H."/>
            <person name="Yu H.-J."/>
            <person name="Mun J.-H."/>
        </authorList>
    </citation>
    <scope>NUCLEOTIDE SEQUENCE [LARGE SCALE GENOMIC DNA]</scope>
    <source>
        <strain evidence="9">cv. Jeju island</strain>
        <tissue evidence="8">Leaf</tissue>
    </source>
</reference>
<comment type="subcellular location">
    <subcellularLocation>
        <location evidence="2">Endomembrane system</location>
        <topology evidence="2">Multi-pass membrane protein</topology>
    </subcellularLocation>
    <subcellularLocation>
        <location evidence="7">Membrane</location>
        <topology evidence="7">Multi-pass membrane protein</topology>
    </subcellularLocation>
</comment>
<dbReference type="GO" id="GO:0005794">
    <property type="term" value="C:Golgi apparatus"/>
    <property type="evidence" value="ECO:0007669"/>
    <property type="project" value="TreeGrafter"/>
</dbReference>
<dbReference type="STRING" id="2094558.A0A314YH25"/>
<evidence type="ECO:0000313" key="9">
    <source>
        <dbReference type="Proteomes" id="UP000250321"/>
    </source>
</evidence>
<evidence type="ECO:0000256" key="6">
    <source>
        <dbReference type="ARBA" id="ARBA00023136"/>
    </source>
</evidence>
<feature type="transmembrane region" description="Helical" evidence="7">
    <location>
        <begin position="84"/>
        <end position="103"/>
    </location>
</feature>
<keyword evidence="7" id="KW-0813">Transport</keyword>
<dbReference type="PANTHER" id="PTHR19317:SF16">
    <property type="entry name" value="PRA1 FAMILY PROTEIN E"/>
    <property type="match status" value="1"/>
</dbReference>
<keyword evidence="6 7" id="KW-0472">Membrane</keyword>
<comment type="function">
    <text evidence="1 7">May be involved in both secretory and endocytic intracellular trafficking in the endosomal/prevacuolar compartments.</text>
</comment>
<comment type="caution">
    <text evidence="8">The sequence shown here is derived from an EMBL/GenBank/DDBJ whole genome shotgun (WGS) entry which is preliminary data.</text>
</comment>
<proteinExistence type="inferred from homology"/>
<evidence type="ECO:0000256" key="4">
    <source>
        <dbReference type="ARBA" id="ARBA00022692"/>
    </source>
</evidence>
<dbReference type="Pfam" id="PF03208">
    <property type="entry name" value="PRA1"/>
    <property type="match status" value="1"/>
</dbReference>
<accession>A0A314YH25</accession>
<dbReference type="GO" id="GO:0016020">
    <property type="term" value="C:membrane"/>
    <property type="evidence" value="ECO:0007669"/>
    <property type="project" value="UniProtKB-SubCell"/>
</dbReference>
<evidence type="ECO:0000256" key="1">
    <source>
        <dbReference type="ARBA" id="ARBA00002501"/>
    </source>
</evidence>
<protein>
    <recommendedName>
        <fullName evidence="7">PRA1 family protein</fullName>
    </recommendedName>
</protein>
<dbReference type="InterPro" id="IPR004895">
    <property type="entry name" value="Prenylated_rab_accept_PRA1"/>
</dbReference>
<evidence type="ECO:0000256" key="3">
    <source>
        <dbReference type="ARBA" id="ARBA00006483"/>
    </source>
</evidence>
<dbReference type="OrthoDB" id="63113at2759"/>
<sequence length="229" mass="25507">MSLKPPAAYGTITTTNPAAAQTSKDLTFTSRANPQTSQPVYPARSYQSVYPTRRPWPELFSLTSFSVPYNYADAMARIKHNISYFRVNYAMAVLLIVFLSLLWHPVSMIVFLIVLVAWLALYFLRTGPVVLFHQSFDDRLVVVVLSLVTVVALVFTHVGLNVLVSLIVGVVVVGSTPPFGSPKTCFLTKRLRLKTGWCRLLQTSPCARLLTPGFDFLGWFDSSPLKLGF</sequence>
<dbReference type="PANTHER" id="PTHR19317">
    <property type="entry name" value="PRENYLATED RAB ACCEPTOR 1-RELATED"/>
    <property type="match status" value="1"/>
</dbReference>
<feature type="transmembrane region" description="Helical" evidence="7">
    <location>
        <begin position="109"/>
        <end position="132"/>
    </location>
</feature>
<name>A0A314YH25_PRUYE</name>
<evidence type="ECO:0000256" key="2">
    <source>
        <dbReference type="ARBA" id="ARBA00004127"/>
    </source>
</evidence>
<keyword evidence="5 7" id="KW-1133">Transmembrane helix</keyword>
<dbReference type="GO" id="GO:0005783">
    <property type="term" value="C:endoplasmic reticulum"/>
    <property type="evidence" value="ECO:0007669"/>
    <property type="project" value="TreeGrafter"/>
</dbReference>
<evidence type="ECO:0000256" key="5">
    <source>
        <dbReference type="ARBA" id="ARBA00022989"/>
    </source>
</evidence>
<keyword evidence="4 7" id="KW-0812">Transmembrane</keyword>
<feature type="transmembrane region" description="Helical" evidence="7">
    <location>
        <begin position="139"/>
        <end position="156"/>
    </location>
</feature>
<gene>
    <name evidence="8" type="ORF">Pyn_23678</name>
</gene>
<keyword evidence="9" id="KW-1185">Reference proteome</keyword>
<dbReference type="EMBL" id="PJQY01001061">
    <property type="protein sequence ID" value="PQQ05627.1"/>
    <property type="molecule type" value="Genomic_DNA"/>
</dbReference>
<evidence type="ECO:0000313" key="8">
    <source>
        <dbReference type="EMBL" id="PQQ05627.1"/>
    </source>
</evidence>
<dbReference type="GO" id="GO:0016192">
    <property type="term" value="P:vesicle-mediated transport"/>
    <property type="evidence" value="ECO:0007669"/>
    <property type="project" value="TreeGrafter"/>
</dbReference>
<comment type="similarity">
    <text evidence="3 7">Belongs to the PRA1 family.</text>
</comment>
<organism evidence="8 9">
    <name type="scientific">Prunus yedoensis var. nudiflora</name>
    <dbReference type="NCBI Taxonomy" id="2094558"/>
    <lineage>
        <taxon>Eukaryota</taxon>
        <taxon>Viridiplantae</taxon>
        <taxon>Streptophyta</taxon>
        <taxon>Embryophyta</taxon>
        <taxon>Tracheophyta</taxon>
        <taxon>Spermatophyta</taxon>
        <taxon>Magnoliopsida</taxon>
        <taxon>eudicotyledons</taxon>
        <taxon>Gunneridae</taxon>
        <taxon>Pentapetalae</taxon>
        <taxon>rosids</taxon>
        <taxon>fabids</taxon>
        <taxon>Rosales</taxon>
        <taxon>Rosaceae</taxon>
        <taxon>Amygdaloideae</taxon>
        <taxon>Amygdaleae</taxon>
        <taxon>Prunus</taxon>
    </lineage>
</organism>